<evidence type="ECO:0000313" key="2">
    <source>
        <dbReference type="EMBL" id="WGZ93878.1"/>
    </source>
</evidence>
<feature type="transmembrane region" description="Helical" evidence="1">
    <location>
        <begin position="12"/>
        <end position="33"/>
    </location>
</feature>
<keyword evidence="1" id="KW-0812">Transmembrane</keyword>
<keyword evidence="1" id="KW-1133">Transmembrane helix</keyword>
<protein>
    <submittedName>
        <fullName evidence="2">PGPGW domain-containing protein</fullName>
    </submittedName>
</protein>
<proteinExistence type="predicted"/>
<dbReference type="KEGG" id="tput:QJT81_19155"/>
<accession>A0AA95HE26</accession>
<dbReference type="InterPro" id="IPR019099">
    <property type="entry name" value="Uncharacterised_PGPGW_TM"/>
</dbReference>
<feature type="transmembrane region" description="Helical" evidence="1">
    <location>
        <begin position="63"/>
        <end position="93"/>
    </location>
</feature>
<sequence length="130" mass="14807">MTLGFLLETLFIWLGAISAITFVLSLLLLPWFVARIPCDYFTRPRDPHRWQVLLQPRAIVRNLLGLPVLLAGIAMLVLPGQGLLTIMIGLGIMNFPGKFELEKWIVTRKGVLKALNWIRKKNRHLPISEP</sequence>
<keyword evidence="1" id="KW-0472">Membrane</keyword>
<dbReference type="Pfam" id="PF09656">
    <property type="entry name" value="PGPGW"/>
    <property type="match status" value="1"/>
</dbReference>
<gene>
    <name evidence="2" type="ORF">QJT81_19155</name>
</gene>
<evidence type="ECO:0000256" key="1">
    <source>
        <dbReference type="SAM" id="Phobius"/>
    </source>
</evidence>
<reference evidence="2" key="1">
    <citation type="journal article" date="2023" name="Int. J. Mol. Sci.">
        <title>Metagenomics Revealed a New Genus 'Candidatus Thiocaldithrix dubininis' gen. nov., sp. nov. and a New Species 'Candidatus Thiothrix putei' sp. nov. in the Family Thiotrichaceae, Some Members of Which Have Traits of Both Na+- and H+-Motive Energetics.</title>
        <authorList>
            <person name="Ravin N.V."/>
            <person name="Muntyan M.S."/>
            <person name="Smolyakov D.D."/>
            <person name="Rudenko T.S."/>
            <person name="Beletsky A.V."/>
            <person name="Mardanov A.V."/>
            <person name="Grabovich M.Y."/>
        </authorList>
    </citation>
    <scope>NUCLEOTIDE SEQUENCE</scope>
    <source>
        <strain evidence="2">GKL-02</strain>
    </source>
</reference>
<organism evidence="2">
    <name type="scientific">Candidatus Thiothrix putei</name>
    <dbReference type="NCBI Taxonomy" id="3080811"/>
    <lineage>
        <taxon>Bacteria</taxon>
        <taxon>Pseudomonadati</taxon>
        <taxon>Pseudomonadota</taxon>
        <taxon>Gammaproteobacteria</taxon>
        <taxon>Thiotrichales</taxon>
        <taxon>Thiotrichaceae</taxon>
        <taxon>Thiothrix</taxon>
    </lineage>
</organism>
<reference evidence="2" key="2">
    <citation type="submission" date="2023-04" db="EMBL/GenBank/DDBJ databases">
        <authorList>
            <person name="Beletskiy A.V."/>
            <person name="Mardanov A.V."/>
            <person name="Ravin N.V."/>
        </authorList>
    </citation>
    <scope>NUCLEOTIDE SEQUENCE</scope>
    <source>
        <strain evidence="2">GKL-02</strain>
    </source>
</reference>
<dbReference type="AlphaFoldDB" id="A0AA95HE26"/>
<dbReference type="EMBL" id="CP124756">
    <property type="protein sequence ID" value="WGZ93878.1"/>
    <property type="molecule type" value="Genomic_DNA"/>
</dbReference>
<name>A0AA95HE26_9GAMM</name>
<dbReference type="Proteomes" id="UP001301326">
    <property type="component" value="Chromosome"/>
</dbReference>